<comment type="similarity">
    <text evidence="11">Belongs to the polysaccharide monooxygenase AA14 family.</text>
</comment>
<comment type="caution">
    <text evidence="12">The sequence shown here is derived from an EMBL/GenBank/DDBJ whole genome shotgun (WGS) entry which is preliminary data.</text>
</comment>
<name>A0ABR3JSI9_9AGAR</name>
<keyword evidence="13" id="KW-1185">Reference proteome</keyword>
<evidence type="ECO:0000256" key="7">
    <source>
        <dbReference type="ARBA" id="ARBA00023008"/>
    </source>
</evidence>
<keyword evidence="8" id="KW-0503">Monooxygenase</keyword>
<keyword evidence="7" id="KW-0186">Copper</keyword>
<organism evidence="12 13">
    <name type="scientific">Hohenbuehelia grisea</name>
    <dbReference type="NCBI Taxonomy" id="104357"/>
    <lineage>
        <taxon>Eukaryota</taxon>
        <taxon>Fungi</taxon>
        <taxon>Dikarya</taxon>
        <taxon>Basidiomycota</taxon>
        <taxon>Agaricomycotina</taxon>
        <taxon>Agaricomycetes</taxon>
        <taxon>Agaricomycetidae</taxon>
        <taxon>Agaricales</taxon>
        <taxon>Pleurotineae</taxon>
        <taxon>Pleurotaceae</taxon>
        <taxon>Hohenbuehelia</taxon>
    </lineage>
</organism>
<comment type="subcellular location">
    <subcellularLocation>
        <location evidence="2">Secreted</location>
    </subcellularLocation>
</comment>
<protein>
    <submittedName>
        <fullName evidence="12">Uncharacterized protein</fullName>
    </submittedName>
</protein>
<evidence type="ECO:0000256" key="1">
    <source>
        <dbReference type="ARBA" id="ARBA00001973"/>
    </source>
</evidence>
<evidence type="ECO:0000256" key="3">
    <source>
        <dbReference type="ARBA" id="ARBA00022525"/>
    </source>
</evidence>
<dbReference type="EMBL" id="JASNQZ010000003">
    <property type="protein sequence ID" value="KAL0958756.1"/>
    <property type="molecule type" value="Genomic_DNA"/>
</dbReference>
<evidence type="ECO:0000313" key="13">
    <source>
        <dbReference type="Proteomes" id="UP001556367"/>
    </source>
</evidence>
<keyword evidence="5" id="KW-0732">Signal</keyword>
<keyword evidence="9" id="KW-1015">Disulfide bond</keyword>
<keyword evidence="4" id="KW-0479">Metal-binding</keyword>
<accession>A0ABR3JSI9</accession>
<keyword evidence="10" id="KW-0325">Glycoprotein</keyword>
<comment type="cofactor">
    <cofactor evidence="1">
        <name>Cu(2+)</name>
        <dbReference type="ChEBI" id="CHEBI:29036"/>
    </cofactor>
</comment>
<evidence type="ECO:0000313" key="12">
    <source>
        <dbReference type="EMBL" id="KAL0958756.1"/>
    </source>
</evidence>
<evidence type="ECO:0000256" key="6">
    <source>
        <dbReference type="ARBA" id="ARBA00023002"/>
    </source>
</evidence>
<gene>
    <name evidence="12" type="ORF">HGRIS_014078</name>
</gene>
<evidence type="ECO:0000256" key="4">
    <source>
        <dbReference type="ARBA" id="ARBA00022723"/>
    </source>
</evidence>
<evidence type="ECO:0000256" key="5">
    <source>
        <dbReference type="ARBA" id="ARBA00022729"/>
    </source>
</evidence>
<evidence type="ECO:0000256" key="9">
    <source>
        <dbReference type="ARBA" id="ARBA00023157"/>
    </source>
</evidence>
<dbReference type="InterPro" id="IPR054497">
    <property type="entry name" value="LPMO_AA14"/>
</dbReference>
<sequence>MQGFKCRVTNVRSTARRVAPAKPPVWCEDNPARCTRGAKQMVYWNQLDGNNIEVSGNDLSGHPRSPGYNAKLGFADGAQNDIFG</sequence>
<evidence type="ECO:0000256" key="8">
    <source>
        <dbReference type="ARBA" id="ARBA00023033"/>
    </source>
</evidence>
<keyword evidence="6" id="KW-0560">Oxidoreductase</keyword>
<reference evidence="13" key="1">
    <citation type="submission" date="2024-06" db="EMBL/GenBank/DDBJ databases">
        <title>Multi-omics analyses provide insights into the biosynthesis of the anticancer antibiotic pleurotin in Hohenbuehelia grisea.</title>
        <authorList>
            <person name="Weaver J.A."/>
            <person name="Alberti F."/>
        </authorList>
    </citation>
    <scope>NUCLEOTIDE SEQUENCE [LARGE SCALE GENOMIC DNA]</scope>
    <source>
        <strain evidence="13">T-177</strain>
    </source>
</reference>
<evidence type="ECO:0000256" key="2">
    <source>
        <dbReference type="ARBA" id="ARBA00004613"/>
    </source>
</evidence>
<evidence type="ECO:0000256" key="10">
    <source>
        <dbReference type="ARBA" id="ARBA00023180"/>
    </source>
</evidence>
<dbReference type="Pfam" id="PF22810">
    <property type="entry name" value="LPMO_AA14"/>
    <property type="match status" value="1"/>
</dbReference>
<proteinExistence type="inferred from homology"/>
<evidence type="ECO:0000256" key="11">
    <source>
        <dbReference type="ARBA" id="ARBA00046340"/>
    </source>
</evidence>
<keyword evidence="3" id="KW-0964">Secreted</keyword>
<dbReference type="Proteomes" id="UP001556367">
    <property type="component" value="Unassembled WGS sequence"/>
</dbReference>